<dbReference type="EMBL" id="MWBQ01000224">
    <property type="protein sequence ID" value="OQA54167.1"/>
    <property type="molecule type" value="Genomic_DNA"/>
</dbReference>
<dbReference type="Proteomes" id="UP000485569">
    <property type="component" value="Unassembled WGS sequence"/>
</dbReference>
<accession>A0A1V5SI50</accession>
<evidence type="ECO:0000256" key="8">
    <source>
        <dbReference type="ARBA" id="ARBA00024477"/>
    </source>
</evidence>
<evidence type="ECO:0000256" key="9">
    <source>
        <dbReference type="ARBA" id="ARBA00030717"/>
    </source>
</evidence>
<keyword evidence="7 12" id="KW-0456">Lyase</keyword>
<dbReference type="InterPro" id="IPR004769">
    <property type="entry name" value="Pur_lyase"/>
</dbReference>
<evidence type="ECO:0000256" key="2">
    <source>
        <dbReference type="ARBA" id="ARBA00004734"/>
    </source>
</evidence>
<sequence>MIERYSRQEMSKIWDEEHRAQVWLKVEMFALEAWVKLGLLSQDEYKKITNQVTLSLDRMKAIENITRHDVIAFLTSLTEQCGLESRFIHFGMTSSDMLDTAQAFLMKEAADLLLEDCRKALSSIKQKAIKYRNTLMVGRTHGIHAEPTTFGLKMAMWYTEMQRNYHRLIEARENIRVGKISGAVGNYANIPPFVEQYVCEKLGLKPAEVSTQIIQRDRYAELVWAMAMIGTSLEKFALELRSLQRTEIREVEEGFSSGQKGSSAMPHKKNPITGEQICGLSRVLRGNLIVAMENIPLWHERDISHSSAERIIIPDCCILCDYLLITFCRLLDNLRIFPENMKKNLESNRGLVFSERILLELIKKGLSREDAYKIVQRSALTTWEDPQTSFQDILLQDDELKKYLSKEEIKKLFDYQHFLHSVDYIFKNAGLNEEDQE</sequence>
<comment type="catalytic activity">
    <reaction evidence="8">
        <text>(2S)-2-[5-amino-1-(5-phospho-beta-D-ribosyl)imidazole-4-carboxamido]succinate = 5-amino-1-(5-phospho-beta-D-ribosyl)imidazole-4-carboxamide + fumarate</text>
        <dbReference type="Rhea" id="RHEA:23920"/>
        <dbReference type="ChEBI" id="CHEBI:29806"/>
        <dbReference type="ChEBI" id="CHEBI:58443"/>
        <dbReference type="ChEBI" id="CHEBI:58475"/>
        <dbReference type="EC" id="4.3.2.2"/>
    </reaction>
    <physiologicalReaction direction="left-to-right" evidence="8">
        <dbReference type="Rhea" id="RHEA:23921"/>
    </physiologicalReaction>
</comment>
<evidence type="ECO:0000256" key="10">
    <source>
        <dbReference type="ARBA" id="ARBA00049115"/>
    </source>
</evidence>
<proteinExistence type="inferred from homology"/>
<dbReference type="Gene3D" id="1.10.40.30">
    <property type="entry name" value="Fumarase/aspartase (C-terminal domain)"/>
    <property type="match status" value="1"/>
</dbReference>
<dbReference type="PROSITE" id="PS00163">
    <property type="entry name" value="FUMARATE_LYASES"/>
    <property type="match status" value="1"/>
</dbReference>
<dbReference type="UniPathway" id="UPA00075">
    <property type="reaction ID" value="UER00336"/>
</dbReference>
<dbReference type="PANTHER" id="PTHR43172:SF1">
    <property type="entry name" value="ADENYLOSUCCINATE LYASE"/>
    <property type="match status" value="1"/>
</dbReference>
<dbReference type="InterPro" id="IPR020557">
    <property type="entry name" value="Fumarate_lyase_CS"/>
</dbReference>
<dbReference type="InterPro" id="IPR019468">
    <property type="entry name" value="AdenyloSucc_lyase_C"/>
</dbReference>
<protein>
    <recommendedName>
        <fullName evidence="5 11">Adenylosuccinate lyase</fullName>
        <shortName evidence="12">ASL</shortName>
        <ecNumber evidence="4 11">4.3.2.2</ecNumber>
    </recommendedName>
    <alternativeName>
        <fullName evidence="9 12">Adenylosuccinase</fullName>
    </alternativeName>
</protein>
<evidence type="ECO:0000256" key="5">
    <source>
        <dbReference type="ARBA" id="ARBA00017058"/>
    </source>
</evidence>
<dbReference type="InterPro" id="IPR022761">
    <property type="entry name" value="Fumarate_lyase_N"/>
</dbReference>
<evidence type="ECO:0000256" key="6">
    <source>
        <dbReference type="ARBA" id="ARBA00022755"/>
    </source>
</evidence>
<evidence type="ECO:0000256" key="1">
    <source>
        <dbReference type="ARBA" id="ARBA00004706"/>
    </source>
</evidence>
<comment type="pathway">
    <text evidence="1 12">Purine metabolism; IMP biosynthesis via de novo pathway; 5-amino-1-(5-phospho-D-ribosyl)imidazole-4-carboxamide from 5-amino-1-(5-phospho-D-ribosyl)imidazole-4-carboxylate: step 2/2.</text>
</comment>
<evidence type="ECO:0000259" key="13">
    <source>
        <dbReference type="SMART" id="SM00998"/>
    </source>
</evidence>
<comment type="pathway">
    <text evidence="2 12">Purine metabolism; AMP biosynthesis via de novo pathway; AMP from IMP: step 2/2.</text>
</comment>
<dbReference type="InterPro" id="IPR000362">
    <property type="entry name" value="Fumarate_lyase_fam"/>
</dbReference>
<organism evidence="14">
    <name type="scientific">Candidatus Atribacter allofermentans</name>
    <dbReference type="NCBI Taxonomy" id="1852833"/>
    <lineage>
        <taxon>Bacteria</taxon>
        <taxon>Pseudomonadati</taxon>
        <taxon>Atribacterota</taxon>
        <taxon>Atribacteria</taxon>
        <taxon>Atribacterales</taxon>
        <taxon>Atribacteraceae</taxon>
        <taxon>Atribacter</taxon>
    </lineage>
</organism>
<dbReference type="UniPathway" id="UPA00074">
    <property type="reaction ID" value="UER00132"/>
</dbReference>
<dbReference type="FunFam" id="1.20.200.10:FF:000008">
    <property type="entry name" value="Adenylosuccinate lyase"/>
    <property type="match status" value="1"/>
</dbReference>
<dbReference type="CDD" id="cd01360">
    <property type="entry name" value="Adenylsuccinate_lyase_1"/>
    <property type="match status" value="1"/>
</dbReference>
<dbReference type="FunFam" id="1.10.40.30:FF:000007">
    <property type="entry name" value="Adenylosuccinate lyase"/>
    <property type="match status" value="1"/>
</dbReference>
<dbReference type="PRINTS" id="PR00149">
    <property type="entry name" value="FUMRATELYASE"/>
</dbReference>
<dbReference type="PRINTS" id="PR00145">
    <property type="entry name" value="ARGSUCLYASE"/>
</dbReference>
<dbReference type="InterPro" id="IPR008948">
    <property type="entry name" value="L-Aspartase-like"/>
</dbReference>
<keyword evidence="6 12" id="KW-0658">Purine biosynthesis</keyword>
<dbReference type="Gene3D" id="1.20.200.10">
    <property type="entry name" value="Fumarase/aspartase (Central domain)"/>
    <property type="match status" value="1"/>
</dbReference>
<dbReference type="Gene3D" id="1.10.275.10">
    <property type="entry name" value="Fumarase/aspartase (N-terminal domain)"/>
    <property type="match status" value="1"/>
</dbReference>
<dbReference type="NCBIfam" id="TIGR00928">
    <property type="entry name" value="purB"/>
    <property type="match status" value="1"/>
</dbReference>
<evidence type="ECO:0000256" key="12">
    <source>
        <dbReference type="RuleBase" id="RU361172"/>
    </source>
</evidence>
<evidence type="ECO:0000256" key="3">
    <source>
        <dbReference type="ARBA" id="ARBA00008273"/>
    </source>
</evidence>
<dbReference type="GO" id="GO:0006189">
    <property type="term" value="P:'de novo' IMP biosynthetic process"/>
    <property type="evidence" value="ECO:0007669"/>
    <property type="project" value="UniProtKB-UniPathway"/>
</dbReference>
<evidence type="ECO:0000256" key="11">
    <source>
        <dbReference type="NCBIfam" id="TIGR00928"/>
    </source>
</evidence>
<dbReference type="PANTHER" id="PTHR43172">
    <property type="entry name" value="ADENYLOSUCCINATE LYASE"/>
    <property type="match status" value="1"/>
</dbReference>
<reference evidence="14" key="1">
    <citation type="submission" date="2017-02" db="EMBL/GenBank/DDBJ databases">
        <title>Delving into the versatile metabolic prowess of the omnipresent phylum Bacteroidetes.</title>
        <authorList>
            <person name="Nobu M.K."/>
            <person name="Mei R."/>
            <person name="Narihiro T."/>
            <person name="Kuroda K."/>
            <person name="Liu W.-T."/>
        </authorList>
    </citation>
    <scope>NUCLEOTIDE SEQUENCE</scope>
    <source>
        <strain evidence="14">ADurb.Bin276</strain>
    </source>
</reference>
<evidence type="ECO:0000256" key="7">
    <source>
        <dbReference type="ARBA" id="ARBA00023239"/>
    </source>
</evidence>
<comment type="similarity">
    <text evidence="3 12">Belongs to the lyase 1 family. Adenylosuccinate lyase subfamily.</text>
</comment>
<comment type="caution">
    <text evidence="14">The sequence shown here is derived from an EMBL/GenBank/DDBJ whole genome shotgun (WGS) entry which is preliminary data.</text>
</comment>
<dbReference type="Pfam" id="PF00206">
    <property type="entry name" value="Lyase_1"/>
    <property type="match status" value="1"/>
</dbReference>
<dbReference type="GO" id="GO:0004018">
    <property type="term" value="F:N6-(1,2-dicarboxyethyl)AMP AMP-lyase (fumarate-forming) activity"/>
    <property type="evidence" value="ECO:0007669"/>
    <property type="project" value="UniProtKB-UniRule"/>
</dbReference>
<name>A0A1V5SI50_9BACT</name>
<dbReference type="GO" id="GO:0044208">
    <property type="term" value="P:'de novo' AMP biosynthetic process"/>
    <property type="evidence" value="ECO:0007669"/>
    <property type="project" value="UniProtKB-UniPathway"/>
</dbReference>
<dbReference type="GO" id="GO:0005829">
    <property type="term" value="C:cytosol"/>
    <property type="evidence" value="ECO:0007669"/>
    <property type="project" value="TreeGrafter"/>
</dbReference>
<feature type="domain" description="Adenylosuccinate lyase C-terminal" evidence="13">
    <location>
        <begin position="349"/>
        <end position="430"/>
    </location>
</feature>
<dbReference type="AlphaFoldDB" id="A0A1V5SI50"/>
<dbReference type="SMART" id="SM00998">
    <property type="entry name" value="ADSL_C"/>
    <property type="match status" value="1"/>
</dbReference>
<comment type="catalytic activity">
    <reaction evidence="10">
        <text>N(6)-(1,2-dicarboxyethyl)-AMP = fumarate + AMP</text>
        <dbReference type="Rhea" id="RHEA:16853"/>
        <dbReference type="ChEBI" id="CHEBI:29806"/>
        <dbReference type="ChEBI" id="CHEBI:57567"/>
        <dbReference type="ChEBI" id="CHEBI:456215"/>
        <dbReference type="EC" id="4.3.2.2"/>
    </reaction>
    <physiologicalReaction direction="left-to-right" evidence="10">
        <dbReference type="Rhea" id="RHEA:16854"/>
    </physiologicalReaction>
</comment>
<evidence type="ECO:0000313" key="14">
    <source>
        <dbReference type="EMBL" id="OQA54167.1"/>
    </source>
</evidence>
<gene>
    <name evidence="14" type="primary">purB</name>
    <name evidence="14" type="ORF">BWY41_02245</name>
</gene>
<dbReference type="SUPFAM" id="SSF48557">
    <property type="entry name" value="L-aspartase-like"/>
    <property type="match status" value="1"/>
</dbReference>
<dbReference type="EC" id="4.3.2.2" evidence="4 11"/>
<evidence type="ECO:0000256" key="4">
    <source>
        <dbReference type="ARBA" id="ARBA00012339"/>
    </source>
</evidence>
<dbReference type="GO" id="GO:0070626">
    <property type="term" value="F:(S)-2-(5-amino-1-(5-phospho-D-ribosyl)imidazole-4-carboxamido) succinate lyase (fumarate-forming) activity"/>
    <property type="evidence" value="ECO:0007669"/>
    <property type="project" value="TreeGrafter"/>
</dbReference>
<dbReference type="Pfam" id="PF10397">
    <property type="entry name" value="ADSL_C"/>
    <property type="match status" value="1"/>
</dbReference>
<dbReference type="InterPro" id="IPR024083">
    <property type="entry name" value="Fumarase/histidase_N"/>
</dbReference>